<evidence type="ECO:0000256" key="11">
    <source>
        <dbReference type="ARBA" id="ARBA00023235"/>
    </source>
</evidence>
<evidence type="ECO:0000256" key="3">
    <source>
        <dbReference type="ARBA" id="ARBA00012723"/>
    </source>
</evidence>
<keyword evidence="17" id="KW-1185">Reference proteome</keyword>
<proteinExistence type="predicted"/>
<evidence type="ECO:0000256" key="9">
    <source>
        <dbReference type="ARBA" id="ARBA00023157"/>
    </source>
</evidence>
<comment type="subcellular location">
    <subcellularLocation>
        <location evidence="2">Endoplasmic reticulum membrane</location>
        <topology evidence="2">Single-pass membrane protein</topology>
    </subcellularLocation>
</comment>
<keyword evidence="7 14" id="KW-1133">Transmembrane helix</keyword>
<dbReference type="Gene3D" id="3.40.30.10">
    <property type="entry name" value="Glutaredoxin"/>
    <property type="match status" value="1"/>
</dbReference>
<dbReference type="PANTHER" id="PTHR46426">
    <property type="entry name" value="PROTEIN DISULFIDE-ISOMERASE TMX3"/>
    <property type="match status" value="1"/>
</dbReference>
<sequence length="395" mass="44348">MKTRQADDIWLIKFYAPWCSFCKQLDPVWHQIGSELRSLGSPVNVGKSDATANTGLAKEFRVRSYPAILMWRKDVKYNYVGPRTKDGILDFANRVAGPLVRSLSSLQLFQHAMNRHDVLFVYIGATSPLKGNYTSVAEELIVHTYFFSASRDVLPKAVSVPSLPAVVVFKEGTYFTFNEERDGDLKSWINRERFPNYLKIDSYTLYAMGDSGKLVLLALVGERSLCEESLRYKSLVEKVAADYREIYSRNFYFGFMEGTDYINGLVMGEVTVPSFIVVNLSNDGYFLPLGAIGTERHLLDFLNGVLDGSIQCQGGNSFDQRVGRFFYDAKVTLMPVFSQAPLLGCFLVGFPVVLAAVFCYLCCKARPTMSGYDDGLALIASSQQRRKKTSDKKSD</sequence>
<evidence type="ECO:0000256" key="8">
    <source>
        <dbReference type="ARBA" id="ARBA00023136"/>
    </source>
</evidence>
<evidence type="ECO:0000256" key="7">
    <source>
        <dbReference type="ARBA" id="ARBA00022989"/>
    </source>
</evidence>
<evidence type="ECO:0000313" key="17">
    <source>
        <dbReference type="Proteomes" id="UP000694389"/>
    </source>
</evidence>
<dbReference type="GO" id="GO:0009986">
    <property type="term" value="C:cell surface"/>
    <property type="evidence" value="ECO:0007669"/>
    <property type="project" value="TreeGrafter"/>
</dbReference>
<keyword evidence="4 14" id="KW-0812">Transmembrane</keyword>
<feature type="transmembrane region" description="Helical" evidence="14">
    <location>
        <begin position="340"/>
        <end position="363"/>
    </location>
</feature>
<dbReference type="AlphaFoldDB" id="A0A8C4F9D2"/>
<keyword evidence="5" id="KW-0732">Signal</keyword>
<organism evidence="16 17">
    <name type="scientific">Dicentrarchus labrax</name>
    <name type="common">European seabass</name>
    <name type="synonym">Morone labrax</name>
    <dbReference type="NCBI Taxonomy" id="13489"/>
    <lineage>
        <taxon>Eukaryota</taxon>
        <taxon>Metazoa</taxon>
        <taxon>Chordata</taxon>
        <taxon>Craniata</taxon>
        <taxon>Vertebrata</taxon>
        <taxon>Euteleostomi</taxon>
        <taxon>Actinopterygii</taxon>
        <taxon>Neopterygii</taxon>
        <taxon>Teleostei</taxon>
        <taxon>Neoteleostei</taxon>
        <taxon>Acanthomorphata</taxon>
        <taxon>Eupercaria</taxon>
        <taxon>Moronidae</taxon>
        <taxon>Dicentrarchus</taxon>
    </lineage>
</organism>
<dbReference type="Pfam" id="PF13848">
    <property type="entry name" value="Thioredoxin_6"/>
    <property type="match status" value="1"/>
</dbReference>
<keyword evidence="6" id="KW-0256">Endoplasmic reticulum</keyword>
<evidence type="ECO:0000256" key="1">
    <source>
        <dbReference type="ARBA" id="ARBA00001182"/>
    </source>
</evidence>
<reference evidence="16" key="1">
    <citation type="submission" date="2025-08" db="UniProtKB">
        <authorList>
            <consortium name="Ensembl"/>
        </authorList>
    </citation>
    <scope>IDENTIFICATION</scope>
</reference>
<dbReference type="GeneTree" id="ENSGT00930000151022"/>
<dbReference type="Ensembl" id="ENSDLAT00005029562.2">
    <property type="protein sequence ID" value="ENSDLAP00005027717.2"/>
    <property type="gene ID" value="ENSDLAG00005012423.2"/>
</dbReference>
<dbReference type="PROSITE" id="PS51352">
    <property type="entry name" value="THIOREDOXIN_2"/>
    <property type="match status" value="1"/>
</dbReference>
<keyword evidence="8 14" id="KW-0472">Membrane</keyword>
<evidence type="ECO:0000256" key="4">
    <source>
        <dbReference type="ARBA" id="ARBA00022692"/>
    </source>
</evidence>
<keyword evidence="9" id="KW-1015">Disulfide bond</keyword>
<dbReference type="PANTHER" id="PTHR46426:SF1">
    <property type="entry name" value="PROTEIN DISULFIDE-ISOMERASE TMX3"/>
    <property type="match status" value="1"/>
</dbReference>
<dbReference type="InterPro" id="IPR013766">
    <property type="entry name" value="Thioredoxin_domain"/>
</dbReference>
<evidence type="ECO:0000256" key="14">
    <source>
        <dbReference type="SAM" id="Phobius"/>
    </source>
</evidence>
<evidence type="ECO:0000256" key="13">
    <source>
        <dbReference type="ARBA" id="ARBA00045246"/>
    </source>
</evidence>
<dbReference type="InterPro" id="IPR036249">
    <property type="entry name" value="Thioredoxin-like_sf"/>
</dbReference>
<keyword evidence="11" id="KW-0413">Isomerase</keyword>
<evidence type="ECO:0000256" key="6">
    <source>
        <dbReference type="ARBA" id="ARBA00022824"/>
    </source>
</evidence>
<keyword evidence="10" id="KW-0325">Glycoprotein</keyword>
<dbReference type="GO" id="GO:0003756">
    <property type="term" value="F:protein disulfide isomerase activity"/>
    <property type="evidence" value="ECO:0007669"/>
    <property type="project" value="UniProtKB-EC"/>
</dbReference>
<protein>
    <recommendedName>
        <fullName evidence="3">protein disulfide-isomerase</fullName>
        <ecNumber evidence="3">5.3.4.1</ecNumber>
    </recommendedName>
</protein>
<evidence type="ECO:0000313" key="16">
    <source>
        <dbReference type="Ensembl" id="ENSDLAP00005027717.2"/>
    </source>
</evidence>
<reference evidence="16" key="2">
    <citation type="submission" date="2025-09" db="UniProtKB">
        <authorList>
            <consortium name="Ensembl"/>
        </authorList>
    </citation>
    <scope>IDENTIFICATION</scope>
</reference>
<evidence type="ECO:0000259" key="15">
    <source>
        <dbReference type="PROSITE" id="PS51352"/>
    </source>
</evidence>
<dbReference type="FunFam" id="3.40.30.10:FF:000121">
    <property type="entry name" value="protein disulfide-isomerase TMX3 isoform X1"/>
    <property type="match status" value="1"/>
</dbReference>
<name>A0A8C4F9D2_DICLA</name>
<dbReference type="EC" id="5.3.4.1" evidence="3"/>
<comment type="catalytic activity">
    <reaction evidence="1">
        <text>Catalyzes the rearrangement of -S-S- bonds in proteins.</text>
        <dbReference type="EC" id="5.3.4.1"/>
    </reaction>
</comment>
<dbReference type="GO" id="GO:0005789">
    <property type="term" value="C:endoplasmic reticulum membrane"/>
    <property type="evidence" value="ECO:0007669"/>
    <property type="project" value="UniProtKB-SubCell"/>
</dbReference>
<evidence type="ECO:0000256" key="10">
    <source>
        <dbReference type="ARBA" id="ARBA00023180"/>
    </source>
</evidence>
<dbReference type="InterPro" id="IPR052250">
    <property type="entry name" value="PDI_TMX3"/>
</dbReference>
<evidence type="ECO:0000256" key="5">
    <source>
        <dbReference type="ARBA" id="ARBA00022729"/>
    </source>
</evidence>
<feature type="domain" description="Thioredoxin" evidence="15">
    <location>
        <begin position="1"/>
        <end position="97"/>
    </location>
</feature>
<comment type="function">
    <text evidence="13">Probable disulfide isomerase, which participates in the folding of proteins containing disulfide bonds. May act as a dithiol oxidase. Acts as a regulator of endoplasmic reticulum-mitochondria contact sites via its ability to regulate redox signals.</text>
</comment>
<dbReference type="Pfam" id="PF00085">
    <property type="entry name" value="Thioredoxin"/>
    <property type="match status" value="1"/>
</dbReference>
<accession>A0A8C4F9D2</accession>
<evidence type="ECO:0000256" key="12">
    <source>
        <dbReference type="ARBA" id="ARBA00023284"/>
    </source>
</evidence>
<dbReference type="Proteomes" id="UP000694389">
    <property type="component" value="Unassembled WGS sequence"/>
</dbReference>
<evidence type="ECO:0000256" key="2">
    <source>
        <dbReference type="ARBA" id="ARBA00004389"/>
    </source>
</evidence>
<keyword evidence="12" id="KW-0676">Redox-active center</keyword>
<dbReference type="SUPFAM" id="SSF52833">
    <property type="entry name" value="Thioredoxin-like"/>
    <property type="match status" value="1"/>
</dbReference>